<keyword evidence="6" id="KW-1185">Reference proteome</keyword>
<comment type="subcellular location">
    <subcellularLocation>
        <location evidence="1">Cell membrane</location>
        <topology evidence="1">Peripheral membrane protein</topology>
        <orientation evidence="1">Cytoplasmic side</orientation>
    </subcellularLocation>
</comment>
<feature type="compositionally biased region" description="Basic and acidic residues" evidence="2">
    <location>
        <begin position="442"/>
        <end position="452"/>
    </location>
</feature>
<keyword evidence="3" id="KW-0472">Membrane</keyword>
<dbReference type="GO" id="GO:0005886">
    <property type="term" value="C:plasma membrane"/>
    <property type="evidence" value="ECO:0007669"/>
    <property type="project" value="UniProtKB-SubCell"/>
</dbReference>
<dbReference type="AlphaFoldDB" id="A0A834WEU8"/>
<name>A0A834WEU8_9FABA</name>
<comment type="caution">
    <text evidence="5">The sequence shown here is derived from an EMBL/GenBank/DDBJ whole genome shotgun (WGS) entry which is preliminary data.</text>
</comment>
<dbReference type="Gene3D" id="1.25.40.20">
    <property type="entry name" value="Ankyrin repeat-containing domain"/>
    <property type="match status" value="3"/>
</dbReference>
<feature type="compositionally biased region" description="Basic and acidic residues" evidence="2">
    <location>
        <begin position="129"/>
        <end position="143"/>
    </location>
</feature>
<feature type="compositionally biased region" description="Polar residues" evidence="2">
    <location>
        <begin position="107"/>
        <end position="125"/>
    </location>
</feature>
<dbReference type="Pfam" id="PF12796">
    <property type="entry name" value="Ank_2"/>
    <property type="match status" value="2"/>
</dbReference>
<evidence type="ECO:0000256" key="1">
    <source>
        <dbReference type="ARBA" id="ARBA00004413"/>
    </source>
</evidence>
<keyword evidence="3" id="KW-0812">Transmembrane</keyword>
<proteinExistence type="predicted"/>
<feature type="region of interest" description="Disordered" evidence="2">
    <location>
        <begin position="533"/>
        <end position="553"/>
    </location>
</feature>
<dbReference type="InterPro" id="IPR002110">
    <property type="entry name" value="Ankyrin_rpt"/>
</dbReference>
<gene>
    <name evidence="5" type="ORF">G2W53_023813</name>
</gene>
<feature type="compositionally biased region" description="Polar residues" evidence="2">
    <location>
        <begin position="534"/>
        <end position="548"/>
    </location>
</feature>
<feature type="domain" description="PGG" evidence="4">
    <location>
        <begin position="708"/>
        <end position="819"/>
    </location>
</feature>
<evidence type="ECO:0000256" key="2">
    <source>
        <dbReference type="SAM" id="MobiDB-lite"/>
    </source>
</evidence>
<dbReference type="Pfam" id="PF13962">
    <property type="entry name" value="PGG"/>
    <property type="match status" value="1"/>
</dbReference>
<dbReference type="SMART" id="SM00248">
    <property type="entry name" value="ANK"/>
    <property type="match status" value="6"/>
</dbReference>
<accession>A0A834WEU8</accession>
<feature type="region of interest" description="Disordered" evidence="2">
    <location>
        <begin position="442"/>
        <end position="465"/>
    </location>
</feature>
<keyword evidence="3" id="KW-1133">Transmembrane helix</keyword>
<feature type="transmembrane region" description="Helical" evidence="3">
    <location>
        <begin position="832"/>
        <end position="856"/>
    </location>
</feature>
<dbReference type="Proteomes" id="UP000634136">
    <property type="component" value="Unassembled WGS sequence"/>
</dbReference>
<dbReference type="PANTHER" id="PTHR24177">
    <property type="entry name" value="CASKIN"/>
    <property type="match status" value="1"/>
</dbReference>
<dbReference type="InterPro" id="IPR036770">
    <property type="entry name" value="Ankyrin_rpt-contain_sf"/>
</dbReference>
<dbReference type="SUPFAM" id="SSF48403">
    <property type="entry name" value="Ankyrin repeat"/>
    <property type="match status" value="2"/>
</dbReference>
<evidence type="ECO:0000313" key="6">
    <source>
        <dbReference type="Proteomes" id="UP000634136"/>
    </source>
</evidence>
<evidence type="ECO:0000313" key="5">
    <source>
        <dbReference type="EMBL" id="KAF7818358.1"/>
    </source>
</evidence>
<evidence type="ECO:0000256" key="3">
    <source>
        <dbReference type="SAM" id="Phobius"/>
    </source>
</evidence>
<feature type="transmembrane region" description="Helical" evidence="3">
    <location>
        <begin position="795"/>
        <end position="820"/>
    </location>
</feature>
<feature type="region of interest" description="Disordered" evidence="2">
    <location>
        <begin position="107"/>
        <end position="143"/>
    </location>
</feature>
<organism evidence="5 6">
    <name type="scientific">Senna tora</name>
    <dbReference type="NCBI Taxonomy" id="362788"/>
    <lineage>
        <taxon>Eukaryota</taxon>
        <taxon>Viridiplantae</taxon>
        <taxon>Streptophyta</taxon>
        <taxon>Embryophyta</taxon>
        <taxon>Tracheophyta</taxon>
        <taxon>Spermatophyta</taxon>
        <taxon>Magnoliopsida</taxon>
        <taxon>eudicotyledons</taxon>
        <taxon>Gunneridae</taxon>
        <taxon>Pentapetalae</taxon>
        <taxon>rosids</taxon>
        <taxon>fabids</taxon>
        <taxon>Fabales</taxon>
        <taxon>Fabaceae</taxon>
        <taxon>Caesalpinioideae</taxon>
        <taxon>Cassia clade</taxon>
        <taxon>Senna</taxon>
    </lineage>
</organism>
<sequence>MKEKDEMRRREMERSDRYTGVRYSIKYKLTILRVVMFAISSGIGPLIAIAKEREKKLLVGVLGNYAAELKLLLTTLLLLCAIATLLQFIPSRFTFSASDLRVCTSRVSQGPSSSSITNSSKFVSSSPPPRKEEHKREHEHERERTLENGIIKRVFKPYELSSGESMHAFEYKQLNTMAMEMHEMNTKKKLVFKDCMKGDWKQVMRMYEEDSTIRDAQITRTGDTVLHLAVSEGEEKVVAQIVELVPKEVLEAKNKRGNTPLHIAASMGNDTMCRVIASVDKTLVDCRNVDGETPLFLAAFYGSKHAFLCLHFIRNPTPPLEAPPHYYTNSRRNDGDTILHCALNGDHFDVAFQIIHLYKNLVNSVNEDGLSPLHLLAAKPSAFSSGLYVQKLEVADPSRFRTARNVQASIDQLHYPSNYNTCFDIFSIIKSGFTNVVGYRSEEHTEDTEKAKPKTNYTAAGGSEDEAQGDEFLPANYRTWYELIKFLYVVLLIILGQGSHKLTKIRRKKEKNTWAVQILNAVLRDASFYEYDDNGSQPESTPDGSSPFSVKPSGVEIKKDLGRRKKETPILIAAQNGVMEMVKKILELFPVAIHDMNEEKKNIVLLAVEKRQPHVYKFLLQKNIFKESLFRQVDHEGNSALHLAAKAGRHTPWLIAGAALQMQWEIKWFEFVKNSMPPLFFVRYNKYFETPKDIFSESHNELVVKGGEWLTKTSESCSVVATLVATVAFASSTTVPGGNAENGEPNFENEPSFDVFALSSLVALCFSVTSTVMFLSILTSRYQEFDFNKDLPRKLILGMSSLFMSIASMLVSFCAGHFFVLNHQLRYAALPIYMVTSFPVTLFALAQFPLYFDLLWATFTSVPKRSYKATPAMEYLPTNTDHNTKQKSD</sequence>
<reference evidence="5" key="1">
    <citation type="submission" date="2020-09" db="EMBL/GenBank/DDBJ databases">
        <title>Genome-Enabled Discovery of Anthraquinone Biosynthesis in Senna tora.</title>
        <authorList>
            <person name="Kang S.-H."/>
            <person name="Pandey R.P."/>
            <person name="Lee C.-M."/>
            <person name="Sim J.-S."/>
            <person name="Jeong J.-T."/>
            <person name="Choi B.-S."/>
            <person name="Jung M."/>
            <person name="Ginzburg D."/>
            <person name="Zhao K."/>
            <person name="Won S.Y."/>
            <person name="Oh T.-J."/>
            <person name="Yu Y."/>
            <person name="Kim N.-H."/>
            <person name="Lee O.R."/>
            <person name="Lee T.-H."/>
            <person name="Bashyal P."/>
            <person name="Kim T.-S."/>
            <person name="Lee W.-H."/>
            <person name="Kawkins C."/>
            <person name="Kim C.-K."/>
            <person name="Kim J.S."/>
            <person name="Ahn B.O."/>
            <person name="Rhee S.Y."/>
            <person name="Sohng J.K."/>
        </authorList>
    </citation>
    <scope>NUCLEOTIDE SEQUENCE</scope>
    <source>
        <tissue evidence="5">Leaf</tissue>
    </source>
</reference>
<dbReference type="EMBL" id="JAAIUW010000008">
    <property type="protein sequence ID" value="KAF7818358.1"/>
    <property type="molecule type" value="Genomic_DNA"/>
</dbReference>
<protein>
    <submittedName>
        <fullName evidence="5">Serine/threonine-protein phosphatase 6 regulatory ankyrin repeat subunit B isoform X2</fullName>
    </submittedName>
</protein>
<dbReference type="PANTHER" id="PTHR24177:SF103">
    <property type="entry name" value="PGG DOMAIN-CONTAINING PROTEIN"/>
    <property type="match status" value="1"/>
</dbReference>
<evidence type="ECO:0000259" key="4">
    <source>
        <dbReference type="Pfam" id="PF13962"/>
    </source>
</evidence>
<feature type="transmembrane region" description="Helical" evidence="3">
    <location>
        <begin position="31"/>
        <end position="50"/>
    </location>
</feature>
<dbReference type="OrthoDB" id="1418692at2759"/>
<feature type="transmembrane region" description="Helical" evidence="3">
    <location>
        <begin position="755"/>
        <end position="775"/>
    </location>
</feature>
<dbReference type="InterPro" id="IPR026961">
    <property type="entry name" value="PGG_dom"/>
</dbReference>